<evidence type="ECO:0000256" key="6">
    <source>
        <dbReference type="SAM" id="MobiDB-lite"/>
    </source>
</evidence>
<comment type="function">
    <text evidence="5">Specifically acetylates 'Lys-40' in alpha-tubulin on the lumenal side of microtubules. Promotes microtubule destabilization and accelerates microtubule dynamics; this activity may be independent of acetylation activity. Acetylates alpha-tubulin with a slow enzymatic rate, due to a catalytic site that is not optimized for acetyl transfer. Enters the microtubule through each end and diffuses quickly throughout the lumen of microtubules. Acetylates only long/old microtubules because of its slow acetylation rate since it does not have time to act on dynamically unstable microtubules before the enzyme is released.</text>
</comment>
<feature type="region of interest" description="Disordered" evidence="6">
    <location>
        <begin position="350"/>
        <end position="430"/>
    </location>
</feature>
<feature type="domain" description="N-acetyltransferase" evidence="7">
    <location>
        <begin position="1"/>
        <end position="187"/>
    </location>
</feature>
<dbReference type="FunFam" id="3.40.630.30:FF:000060">
    <property type="entry name" value="Alpha-tubulin N-acetyltransferase 1"/>
    <property type="match status" value="1"/>
</dbReference>
<feature type="binding site" evidence="5">
    <location>
        <begin position="157"/>
        <end position="166"/>
    </location>
    <ligand>
        <name>acetyl-CoA</name>
        <dbReference type="ChEBI" id="CHEBI:57288"/>
    </ligand>
</feature>
<evidence type="ECO:0000256" key="5">
    <source>
        <dbReference type="HAMAP-Rule" id="MF_03130"/>
    </source>
</evidence>
<dbReference type="PROSITE" id="PS51730">
    <property type="entry name" value="GNAT_ATAT"/>
    <property type="match status" value="1"/>
</dbReference>
<dbReference type="EMBL" id="JAZGQO010000001">
    <property type="protein sequence ID" value="KAK6194478.1"/>
    <property type="molecule type" value="Genomic_DNA"/>
</dbReference>
<feature type="compositionally biased region" description="Polar residues" evidence="6">
    <location>
        <begin position="421"/>
        <end position="430"/>
    </location>
</feature>
<sequence length="518" mass="58328">MEFDFNVNPLVSDIITKLDNQLIPSRNGQGRNGALQLRQQLYEVLDKMGEASARAQGLRVAITSGKKMELSDHKLYIMKDPEGSSGRGAIVGFLKTGKKKLFVYDYNGHHHEMEPLCVLDFYVHESRQRMGCGKKLFEYMLKCENVVPCHLAIDRPSIKFASFLRKHYNLKNQIPQTNNFVVYDGFLDQPDAGRRRNGNRAYTSYPFNGYEENSCYGYRNRGGNPDGPPNGYRPPSGSNRQNYNRPPSGKNSYNRAKNQVHPENQNIESNTYDRPPSHTRPPAGRNRSIVQPEGHSQVRSRPSSGNHGYRPSSGNKITLDALKQLSLGPRSKTSLPNTPPQQPQHFMIDINSLRNNGPGGAGVNMVYRRQPPSPQPLLGPNSQHTTPASQTHNRPHSQERPTSHTTTPACQTHTRPHSQERQPPNRVNNRSEISPQQINLHQEYLGHGGHLKVNPVPGEKIISSLPKINGCDNKTVPVTNQPPLISWQTTQPAAHQDFSWTVGNIQHNRGRPYQSRLW</sequence>
<feature type="compositionally biased region" description="Polar residues" evidence="6">
    <location>
        <begin position="380"/>
        <end position="392"/>
    </location>
</feature>
<reference evidence="8 9" key="1">
    <citation type="submission" date="2024-01" db="EMBL/GenBank/DDBJ databases">
        <title>The genome of the rayed Mediterranean limpet Patella caerulea (Linnaeus, 1758).</title>
        <authorList>
            <person name="Anh-Thu Weber A."/>
            <person name="Halstead-Nussloch G."/>
        </authorList>
    </citation>
    <scope>NUCLEOTIDE SEQUENCE [LARGE SCALE GENOMIC DNA]</scope>
    <source>
        <strain evidence="8">AATW-2023a</strain>
        <tissue evidence="8">Whole specimen</tissue>
    </source>
</reference>
<evidence type="ECO:0000313" key="8">
    <source>
        <dbReference type="EMBL" id="KAK6194478.1"/>
    </source>
</evidence>
<organism evidence="8 9">
    <name type="scientific">Patella caerulea</name>
    <name type="common">Rayed Mediterranean limpet</name>
    <dbReference type="NCBI Taxonomy" id="87958"/>
    <lineage>
        <taxon>Eukaryota</taxon>
        <taxon>Metazoa</taxon>
        <taxon>Spiralia</taxon>
        <taxon>Lophotrochozoa</taxon>
        <taxon>Mollusca</taxon>
        <taxon>Gastropoda</taxon>
        <taxon>Patellogastropoda</taxon>
        <taxon>Patelloidea</taxon>
        <taxon>Patellidae</taxon>
        <taxon>Patella</taxon>
    </lineage>
</organism>
<dbReference type="Pfam" id="PF05301">
    <property type="entry name" value="Acetyltransf_16"/>
    <property type="match status" value="1"/>
</dbReference>
<dbReference type="EC" id="2.3.1.108" evidence="4 5"/>
<gene>
    <name evidence="8" type="ORF">SNE40_000106</name>
</gene>
<feature type="site" description="Crucial for catalytic activity" evidence="5">
    <location>
        <position position="56"/>
    </location>
</feature>
<evidence type="ECO:0000259" key="7">
    <source>
        <dbReference type="PROSITE" id="PS51730"/>
    </source>
</evidence>
<comment type="caution">
    <text evidence="8">The sequence shown here is derived from an EMBL/GenBank/DDBJ whole genome shotgun (WGS) entry which is preliminary data.</text>
</comment>
<keyword evidence="1 5" id="KW-0808">Transferase</keyword>
<dbReference type="InterPro" id="IPR007965">
    <property type="entry name" value="GNAT_ATAT"/>
</dbReference>
<feature type="region of interest" description="Disordered" evidence="6">
    <location>
        <begin position="218"/>
        <end position="315"/>
    </location>
</feature>
<dbReference type="InterPro" id="IPR038746">
    <property type="entry name" value="Atat"/>
</dbReference>
<dbReference type="Proteomes" id="UP001347796">
    <property type="component" value="Unassembled WGS sequence"/>
</dbReference>
<dbReference type="PANTHER" id="PTHR12327">
    <property type="entry name" value="ALPHA-TUBULIN N-ACETYLTRANSFERASE 1"/>
    <property type="match status" value="1"/>
</dbReference>
<evidence type="ECO:0000256" key="3">
    <source>
        <dbReference type="ARBA" id="ARBA00051998"/>
    </source>
</evidence>
<evidence type="ECO:0000313" key="9">
    <source>
        <dbReference type="Proteomes" id="UP001347796"/>
    </source>
</evidence>
<keyword evidence="2 5" id="KW-0012">Acyltransferase</keyword>
<dbReference type="PANTHER" id="PTHR12327:SF0">
    <property type="entry name" value="ALPHA-TUBULIN N-ACETYLTRANSFERASE 1"/>
    <property type="match status" value="1"/>
</dbReference>
<accession>A0AAN8KKD4</accession>
<dbReference type="GO" id="GO:0048666">
    <property type="term" value="P:neuron development"/>
    <property type="evidence" value="ECO:0007669"/>
    <property type="project" value="UniProtKB-UniRule"/>
</dbReference>
<comment type="catalytic activity">
    <reaction evidence="3 5">
        <text>L-lysyl-[alpha-tubulin] + acetyl-CoA = N(6)-acetyl-L-lysyl-[alpha-tubulin] + CoA + H(+)</text>
        <dbReference type="Rhea" id="RHEA:15277"/>
        <dbReference type="Rhea" id="RHEA-COMP:11278"/>
        <dbReference type="Rhea" id="RHEA-COMP:11279"/>
        <dbReference type="ChEBI" id="CHEBI:15378"/>
        <dbReference type="ChEBI" id="CHEBI:29969"/>
        <dbReference type="ChEBI" id="CHEBI:57287"/>
        <dbReference type="ChEBI" id="CHEBI:57288"/>
        <dbReference type="ChEBI" id="CHEBI:61930"/>
        <dbReference type="EC" id="2.3.1.108"/>
    </reaction>
</comment>
<keyword evidence="9" id="KW-1185">Reference proteome</keyword>
<evidence type="ECO:0000256" key="1">
    <source>
        <dbReference type="ARBA" id="ARBA00022679"/>
    </source>
</evidence>
<comment type="similarity">
    <text evidence="5">Belongs to the acetyltransferase ATAT1 family.</text>
</comment>
<dbReference type="GO" id="GO:0005874">
    <property type="term" value="C:microtubule"/>
    <property type="evidence" value="ECO:0007669"/>
    <property type="project" value="InterPro"/>
</dbReference>
<feature type="compositionally biased region" description="Polar residues" evidence="6">
    <location>
        <begin position="403"/>
        <end position="413"/>
    </location>
</feature>
<feature type="compositionally biased region" description="Polar residues" evidence="6">
    <location>
        <begin position="297"/>
        <end position="315"/>
    </location>
</feature>
<proteinExistence type="inferred from homology"/>
<protein>
    <recommendedName>
        <fullName evidence="4 5">Alpha-tubulin N-acetyltransferase</fullName>
        <shortName evidence="5">Alpha-TAT</shortName>
        <shortName evidence="5">TAT</shortName>
        <ecNumber evidence="4 5">2.3.1.108</ecNumber>
    </recommendedName>
    <alternativeName>
        <fullName evidence="5">Acetyltransferase mec-17 homolog</fullName>
    </alternativeName>
</protein>
<feature type="binding site" evidence="5">
    <location>
        <begin position="121"/>
        <end position="134"/>
    </location>
    <ligand>
        <name>acetyl-CoA</name>
        <dbReference type="ChEBI" id="CHEBI:57288"/>
    </ligand>
</feature>
<dbReference type="Gene3D" id="3.40.630.30">
    <property type="match status" value="1"/>
</dbReference>
<name>A0AAN8KKD4_PATCE</name>
<dbReference type="CDD" id="cd04301">
    <property type="entry name" value="NAT_SF"/>
    <property type="match status" value="1"/>
</dbReference>
<evidence type="ECO:0000256" key="4">
    <source>
        <dbReference type="ARBA" id="ARBA00066570"/>
    </source>
</evidence>
<dbReference type="GO" id="GO:0070507">
    <property type="term" value="P:regulation of microtubule cytoskeleton organization"/>
    <property type="evidence" value="ECO:0007669"/>
    <property type="project" value="UniProtKB-UniRule"/>
</dbReference>
<dbReference type="HAMAP" id="MF_03130">
    <property type="entry name" value="mec17"/>
    <property type="match status" value="1"/>
</dbReference>
<dbReference type="GO" id="GO:0019799">
    <property type="term" value="F:tubulin N-acetyltransferase activity"/>
    <property type="evidence" value="ECO:0007669"/>
    <property type="project" value="UniProtKB-UniRule"/>
</dbReference>
<feature type="compositionally biased region" description="Polar residues" evidence="6">
    <location>
        <begin position="236"/>
        <end position="272"/>
    </location>
</feature>
<evidence type="ECO:0000256" key="2">
    <source>
        <dbReference type="ARBA" id="ARBA00023315"/>
    </source>
</evidence>
<dbReference type="AlphaFoldDB" id="A0AAN8KKD4"/>